<sequence>MYRRQATPAGSDDLVRRQATSLLNKLVSQNFDSISAQIIAVANRPNDKGEHDGRALEVVVDTCFDAATSQPMWSDLHVRFCRALVDGISPDVRDERLPGPKGRTVAGRKLVRRYLLHILHEDLDKGWDPDDVEGKKTQNYIALIRFMGENFKTQMCSNRTVHWHAKKLLTDVKSPPRGTEIEAVCIFLQRTGVQLETGSAWDQKYLDAYFFLIRQWNLDVRISPRHRFMLQDLIDLRTRKWVPRKMVSPKTIPCSKAEARQQTIQDDQPHERMPGGPQGAEGKDTPRPPSKAGDLSNFGKIRRGLPMPFRPSSVFAGKKENKRETLPTSSSQNASSMITQVRPMPSLENLQN</sequence>
<dbReference type="SUPFAM" id="SSF48371">
    <property type="entry name" value="ARM repeat"/>
    <property type="match status" value="1"/>
</dbReference>
<dbReference type="InterPro" id="IPR016024">
    <property type="entry name" value="ARM-type_fold"/>
</dbReference>
<proteinExistence type="inferred from homology"/>
<organism evidence="6 7">
    <name type="scientific">Mycena rosella</name>
    <name type="common">Pink bonnet</name>
    <name type="synonym">Agaricus rosellus</name>
    <dbReference type="NCBI Taxonomy" id="1033263"/>
    <lineage>
        <taxon>Eukaryota</taxon>
        <taxon>Fungi</taxon>
        <taxon>Dikarya</taxon>
        <taxon>Basidiomycota</taxon>
        <taxon>Agaricomycotina</taxon>
        <taxon>Agaricomycetes</taxon>
        <taxon>Agaricomycetidae</taxon>
        <taxon>Agaricales</taxon>
        <taxon>Marasmiineae</taxon>
        <taxon>Mycenaceae</taxon>
        <taxon>Mycena</taxon>
    </lineage>
</organism>
<evidence type="ECO:0000313" key="6">
    <source>
        <dbReference type="EMBL" id="KAJ7695409.1"/>
    </source>
</evidence>
<accession>A0AAD7DPX4</accession>
<comment type="similarity">
    <text evidence="1">Belongs to the eukaryotic initiation factor 4G family.</text>
</comment>
<comment type="caution">
    <text evidence="6">The sequence shown here is derived from an EMBL/GenBank/DDBJ whole genome shotgun (WGS) entry which is preliminary data.</text>
</comment>
<dbReference type="Gene3D" id="1.25.40.180">
    <property type="match status" value="1"/>
</dbReference>
<evidence type="ECO:0000259" key="5">
    <source>
        <dbReference type="SMART" id="SM00543"/>
    </source>
</evidence>
<dbReference type="EMBL" id="JARKIE010000038">
    <property type="protein sequence ID" value="KAJ7695409.1"/>
    <property type="molecule type" value="Genomic_DNA"/>
</dbReference>
<dbReference type="InterPro" id="IPR003890">
    <property type="entry name" value="MIF4G-like_typ-3"/>
</dbReference>
<dbReference type="GO" id="GO:0016281">
    <property type="term" value="C:eukaryotic translation initiation factor 4F complex"/>
    <property type="evidence" value="ECO:0007669"/>
    <property type="project" value="TreeGrafter"/>
</dbReference>
<dbReference type="PANTHER" id="PTHR23253">
    <property type="entry name" value="EUKARYOTIC TRANSLATION INITIATION FACTOR 4 GAMMA"/>
    <property type="match status" value="1"/>
</dbReference>
<feature type="domain" description="MIF4G" evidence="5">
    <location>
        <begin position="16"/>
        <end position="240"/>
    </location>
</feature>
<dbReference type="GO" id="GO:0003743">
    <property type="term" value="F:translation initiation factor activity"/>
    <property type="evidence" value="ECO:0007669"/>
    <property type="project" value="UniProtKB-KW"/>
</dbReference>
<keyword evidence="2" id="KW-0396">Initiation factor</keyword>
<dbReference type="GO" id="GO:0003729">
    <property type="term" value="F:mRNA binding"/>
    <property type="evidence" value="ECO:0007669"/>
    <property type="project" value="TreeGrafter"/>
</dbReference>
<feature type="region of interest" description="Disordered" evidence="4">
    <location>
        <begin position="247"/>
        <end position="352"/>
    </location>
</feature>
<dbReference type="AlphaFoldDB" id="A0AAD7DPX4"/>
<feature type="compositionally biased region" description="Polar residues" evidence="4">
    <location>
        <begin position="326"/>
        <end position="339"/>
    </location>
</feature>
<keyword evidence="3" id="KW-0648">Protein biosynthesis</keyword>
<protein>
    <submittedName>
        <fullName evidence="6">Armadillo-type protein</fullName>
    </submittedName>
</protein>
<evidence type="ECO:0000256" key="2">
    <source>
        <dbReference type="ARBA" id="ARBA00022540"/>
    </source>
</evidence>
<evidence type="ECO:0000256" key="4">
    <source>
        <dbReference type="SAM" id="MobiDB-lite"/>
    </source>
</evidence>
<dbReference type="SMART" id="SM00543">
    <property type="entry name" value="MIF4G"/>
    <property type="match status" value="1"/>
</dbReference>
<dbReference type="Proteomes" id="UP001221757">
    <property type="component" value="Unassembled WGS sequence"/>
</dbReference>
<dbReference type="Pfam" id="PF02854">
    <property type="entry name" value="MIF4G"/>
    <property type="match status" value="1"/>
</dbReference>
<gene>
    <name evidence="6" type="ORF">B0H17DRAFT_1198645</name>
</gene>
<reference evidence="6" key="1">
    <citation type="submission" date="2023-03" db="EMBL/GenBank/DDBJ databases">
        <title>Massive genome expansion in bonnet fungi (Mycena s.s.) driven by repeated elements and novel gene families across ecological guilds.</title>
        <authorList>
            <consortium name="Lawrence Berkeley National Laboratory"/>
            <person name="Harder C.B."/>
            <person name="Miyauchi S."/>
            <person name="Viragh M."/>
            <person name="Kuo A."/>
            <person name="Thoen E."/>
            <person name="Andreopoulos B."/>
            <person name="Lu D."/>
            <person name="Skrede I."/>
            <person name="Drula E."/>
            <person name="Henrissat B."/>
            <person name="Morin E."/>
            <person name="Kohler A."/>
            <person name="Barry K."/>
            <person name="LaButti K."/>
            <person name="Morin E."/>
            <person name="Salamov A."/>
            <person name="Lipzen A."/>
            <person name="Mereny Z."/>
            <person name="Hegedus B."/>
            <person name="Baldrian P."/>
            <person name="Stursova M."/>
            <person name="Weitz H."/>
            <person name="Taylor A."/>
            <person name="Grigoriev I.V."/>
            <person name="Nagy L.G."/>
            <person name="Martin F."/>
            <person name="Kauserud H."/>
        </authorList>
    </citation>
    <scope>NUCLEOTIDE SEQUENCE</scope>
    <source>
        <strain evidence="6">CBHHK067</strain>
    </source>
</reference>
<evidence type="ECO:0000256" key="1">
    <source>
        <dbReference type="ARBA" id="ARBA00005775"/>
    </source>
</evidence>
<name>A0AAD7DPX4_MYCRO</name>
<dbReference type="PANTHER" id="PTHR23253:SF9">
    <property type="entry name" value="EUKARYOTIC TRANSLATION INITIATION FACTOR 4 GAMMA 2"/>
    <property type="match status" value="1"/>
</dbReference>
<evidence type="ECO:0000313" key="7">
    <source>
        <dbReference type="Proteomes" id="UP001221757"/>
    </source>
</evidence>
<evidence type="ECO:0000256" key="3">
    <source>
        <dbReference type="ARBA" id="ARBA00022917"/>
    </source>
</evidence>
<keyword evidence="7" id="KW-1185">Reference proteome</keyword>